<dbReference type="GO" id="GO:0004857">
    <property type="term" value="F:enzyme inhibitor activity"/>
    <property type="evidence" value="ECO:0007669"/>
    <property type="project" value="InterPro"/>
</dbReference>
<name>A0AAP0WWV4_LIQFO</name>
<dbReference type="SMART" id="SM00856">
    <property type="entry name" value="PMEI"/>
    <property type="match status" value="1"/>
</dbReference>
<dbReference type="NCBIfam" id="TIGR01614">
    <property type="entry name" value="PME_inhib"/>
    <property type="match status" value="1"/>
</dbReference>
<evidence type="ECO:0000313" key="4">
    <source>
        <dbReference type="Proteomes" id="UP001415857"/>
    </source>
</evidence>
<evidence type="ECO:0000313" key="3">
    <source>
        <dbReference type="EMBL" id="KAK9282969.1"/>
    </source>
</evidence>
<organism evidence="3 4">
    <name type="scientific">Liquidambar formosana</name>
    <name type="common">Formosan gum</name>
    <dbReference type="NCBI Taxonomy" id="63359"/>
    <lineage>
        <taxon>Eukaryota</taxon>
        <taxon>Viridiplantae</taxon>
        <taxon>Streptophyta</taxon>
        <taxon>Embryophyta</taxon>
        <taxon>Tracheophyta</taxon>
        <taxon>Spermatophyta</taxon>
        <taxon>Magnoliopsida</taxon>
        <taxon>eudicotyledons</taxon>
        <taxon>Gunneridae</taxon>
        <taxon>Pentapetalae</taxon>
        <taxon>Saxifragales</taxon>
        <taxon>Altingiaceae</taxon>
        <taxon>Liquidambar</taxon>
    </lineage>
</organism>
<reference evidence="3 4" key="1">
    <citation type="journal article" date="2024" name="Plant J.">
        <title>Genome sequences and population genomics reveal climatic adaptation and genomic divergence between two closely related sweetgum species.</title>
        <authorList>
            <person name="Xu W.Q."/>
            <person name="Ren C.Q."/>
            <person name="Zhang X.Y."/>
            <person name="Comes H.P."/>
            <person name="Liu X.H."/>
            <person name="Li Y.G."/>
            <person name="Kettle C.J."/>
            <person name="Jalonen R."/>
            <person name="Gaisberger H."/>
            <person name="Ma Y.Z."/>
            <person name="Qiu Y.X."/>
        </authorList>
    </citation>
    <scope>NUCLEOTIDE SEQUENCE [LARGE SCALE GENOMIC DNA]</scope>
    <source>
        <strain evidence="3">Hangzhou</strain>
    </source>
</reference>
<dbReference type="AlphaFoldDB" id="A0AAP0WWV4"/>
<comment type="caution">
    <text evidence="3">The sequence shown here is derived from an EMBL/GenBank/DDBJ whole genome shotgun (WGS) entry which is preliminary data.</text>
</comment>
<evidence type="ECO:0000259" key="2">
    <source>
        <dbReference type="SMART" id="SM00856"/>
    </source>
</evidence>
<dbReference type="InterPro" id="IPR035513">
    <property type="entry name" value="Invertase/methylesterase_inhib"/>
</dbReference>
<keyword evidence="4" id="KW-1185">Reference proteome</keyword>
<gene>
    <name evidence="3" type="ORF">L1049_011194</name>
</gene>
<dbReference type="Proteomes" id="UP001415857">
    <property type="component" value="Unassembled WGS sequence"/>
</dbReference>
<sequence length="224" mass="24863">MKNHSLFVAMVVAIMFSMVANAGRSAPRILKNSTLAISQLCNRTPYPEVCLRSFANFLDARNAFDSDLQSTSNSGFGRIFFDMTVQRFQAFNISNIFNYQMDTDSEEALKKCQKLLNESLHALSNAQSQRSNPEVDTVHAAKNNLAPSQISNPEVHTVQAAKNNLAPSQLSNQEVDAVHAAKNNLDTCRDELSNVSGNVKDKMGDKLEHLWELVCDYLAIYSGK</sequence>
<dbReference type="Gene3D" id="1.20.140.40">
    <property type="entry name" value="Invertase/pectin methylesterase inhibitor family protein"/>
    <property type="match status" value="1"/>
</dbReference>
<dbReference type="SUPFAM" id="SSF101148">
    <property type="entry name" value="Plant invertase/pectin methylesterase inhibitor"/>
    <property type="match status" value="1"/>
</dbReference>
<dbReference type="InterPro" id="IPR006501">
    <property type="entry name" value="Pectinesterase_inhib_dom"/>
</dbReference>
<dbReference type="EMBL" id="JBBPBK010000006">
    <property type="protein sequence ID" value="KAK9282969.1"/>
    <property type="molecule type" value="Genomic_DNA"/>
</dbReference>
<feature type="signal peptide" evidence="1">
    <location>
        <begin position="1"/>
        <end position="22"/>
    </location>
</feature>
<keyword evidence="1" id="KW-0732">Signal</keyword>
<evidence type="ECO:0000256" key="1">
    <source>
        <dbReference type="SAM" id="SignalP"/>
    </source>
</evidence>
<accession>A0AAP0WWV4</accession>
<protein>
    <recommendedName>
        <fullName evidence="2">Pectinesterase inhibitor domain-containing protein</fullName>
    </recommendedName>
</protein>
<dbReference type="Pfam" id="PF04043">
    <property type="entry name" value="PMEI"/>
    <property type="match status" value="1"/>
</dbReference>
<feature type="chain" id="PRO_5042959063" description="Pectinesterase inhibitor domain-containing protein" evidence="1">
    <location>
        <begin position="23"/>
        <end position="224"/>
    </location>
</feature>
<feature type="domain" description="Pectinesterase inhibitor" evidence="2">
    <location>
        <begin position="32"/>
        <end position="220"/>
    </location>
</feature>
<proteinExistence type="predicted"/>